<comment type="caution">
    <text evidence="1">The sequence shown here is derived from an EMBL/GenBank/DDBJ whole genome shotgun (WGS) entry which is preliminary data.</text>
</comment>
<organism evidence="1 2">
    <name type="scientific">Kribbella alba</name>
    <dbReference type="NCBI Taxonomy" id="190197"/>
    <lineage>
        <taxon>Bacteria</taxon>
        <taxon>Bacillati</taxon>
        <taxon>Actinomycetota</taxon>
        <taxon>Actinomycetes</taxon>
        <taxon>Propionibacteriales</taxon>
        <taxon>Kribbellaceae</taxon>
        <taxon>Kribbella</taxon>
    </lineage>
</organism>
<accession>A0ABN2FS64</accession>
<reference evidence="1 2" key="1">
    <citation type="journal article" date="2019" name="Int. J. Syst. Evol. Microbiol.">
        <title>The Global Catalogue of Microorganisms (GCM) 10K type strain sequencing project: providing services to taxonomists for standard genome sequencing and annotation.</title>
        <authorList>
            <consortium name="The Broad Institute Genomics Platform"/>
            <consortium name="The Broad Institute Genome Sequencing Center for Infectious Disease"/>
            <person name="Wu L."/>
            <person name="Ma J."/>
        </authorList>
    </citation>
    <scope>NUCLEOTIDE SEQUENCE [LARGE SCALE GENOMIC DNA]</scope>
    <source>
        <strain evidence="1 2">JCM 14306</strain>
    </source>
</reference>
<dbReference type="Proteomes" id="UP001501319">
    <property type="component" value="Unassembled WGS sequence"/>
</dbReference>
<name>A0ABN2FS64_9ACTN</name>
<sequence>MITNVAKKPFGASALLCVPIQGASPRLHGATVVLTAIGFVPVQGAAMTDVRYGGQGSRAWSPPV</sequence>
<keyword evidence="2" id="KW-1185">Reference proteome</keyword>
<gene>
    <name evidence="1" type="ORF">GCM10009744_57350</name>
</gene>
<evidence type="ECO:0000313" key="1">
    <source>
        <dbReference type="EMBL" id="GAA1656991.1"/>
    </source>
</evidence>
<dbReference type="RefSeq" id="WP_344115536.1">
    <property type="nucleotide sequence ID" value="NZ_BAAANE010000010.1"/>
</dbReference>
<evidence type="ECO:0000313" key="2">
    <source>
        <dbReference type="Proteomes" id="UP001501319"/>
    </source>
</evidence>
<dbReference type="EMBL" id="BAAANE010000010">
    <property type="protein sequence ID" value="GAA1656991.1"/>
    <property type="molecule type" value="Genomic_DNA"/>
</dbReference>
<proteinExistence type="predicted"/>
<protein>
    <submittedName>
        <fullName evidence="1">Uncharacterized protein</fullName>
    </submittedName>
</protein>